<proteinExistence type="predicted"/>
<feature type="domain" description="Chorismate-utilising enzyme C-terminal" evidence="1">
    <location>
        <begin position="97"/>
        <end position="351"/>
    </location>
</feature>
<evidence type="ECO:0000259" key="1">
    <source>
        <dbReference type="Pfam" id="PF00425"/>
    </source>
</evidence>
<dbReference type="OrthoDB" id="9803598at2"/>
<dbReference type="InterPro" id="IPR019999">
    <property type="entry name" value="Anth_synth_I-like"/>
</dbReference>
<keyword evidence="2" id="KW-0032">Aminotransferase</keyword>
<keyword evidence="2" id="KW-0808">Transferase</keyword>
<dbReference type="PANTHER" id="PTHR11236:SF50">
    <property type="entry name" value="AMINODEOXYCHORISMATE SYNTHASE COMPONENT 1"/>
    <property type="match status" value="1"/>
</dbReference>
<sequence length="548" mass="63013">MKPNNLFGTHAFEGKIQELFAYNLSQLQELFSQIETLKEHYHCFGFLSYEAYKAFENPSYTSNFPLAYFGIFSHALPYTPSPSQDIFSPLFPQWIKREEYLEQVERLREQIREGNTYQGNLTTLFSCSSTLSSSEIFYSLLTSQSTPYQALLHTPFGEVISLSPELFFTLKGNEILTQPMKGTIERGRDEGEDRAKKEFLQNDIKNRSENVMIVDLLRNDLSKIAQKGSVKVPKLFQIHTFPTLFQMTSTITATLKPSLTLFEIFKALFPCGSISGAPKRSTLTILQDLESRERGVYCGALGVVHKESATFSIPIRTFFRDKTTQRLSYGVGSGIVWDSKAESEYEELRVKMRFISPPFNLFETMLCEDSHILYLHAHLKRLRESAKALGFLYPNALERELEGLKCEGKQILRVVLERNGDYTLSLTPFTPHTSNRFILRERRGKSDLLPFKTSFRPWEIDYSKVFDVIFYDERGVLSEGSRSNIVLEIGGKLYTPRYEGQLLRGIERERLLECGEIEEVELGVEDIQRASRIFCINSVRGRIEVIQE</sequence>
<dbReference type="InterPro" id="IPR001544">
    <property type="entry name" value="Aminotrans_IV"/>
</dbReference>
<dbReference type="InterPro" id="IPR043132">
    <property type="entry name" value="BCAT-like_C"/>
</dbReference>
<dbReference type="Gene3D" id="3.20.10.10">
    <property type="entry name" value="D-amino Acid Aminotransferase, subunit A, domain 2"/>
    <property type="match status" value="1"/>
</dbReference>
<dbReference type="SUPFAM" id="SSF56752">
    <property type="entry name" value="D-aminoacid aminotransferase-like PLP-dependent enzymes"/>
    <property type="match status" value="1"/>
</dbReference>
<dbReference type="InterPro" id="IPR005801">
    <property type="entry name" value="ADC_synthase"/>
</dbReference>
<dbReference type="Proteomes" id="UP000257045">
    <property type="component" value="Unassembled WGS sequence"/>
</dbReference>
<dbReference type="Pfam" id="PF00425">
    <property type="entry name" value="Chorismate_bind"/>
    <property type="match status" value="1"/>
</dbReference>
<dbReference type="Pfam" id="PF01063">
    <property type="entry name" value="Aminotran_4"/>
    <property type="match status" value="2"/>
</dbReference>
<organism evidence="2 3">
    <name type="scientific">Helicobacter brantae</name>
    <dbReference type="NCBI Taxonomy" id="375927"/>
    <lineage>
        <taxon>Bacteria</taxon>
        <taxon>Pseudomonadati</taxon>
        <taxon>Campylobacterota</taxon>
        <taxon>Epsilonproteobacteria</taxon>
        <taxon>Campylobacterales</taxon>
        <taxon>Helicobacteraceae</taxon>
        <taxon>Helicobacter</taxon>
    </lineage>
</organism>
<dbReference type="GO" id="GO:0000162">
    <property type="term" value="P:L-tryptophan biosynthetic process"/>
    <property type="evidence" value="ECO:0007669"/>
    <property type="project" value="TreeGrafter"/>
</dbReference>
<accession>A0A3D8J1C5</accession>
<dbReference type="InterPro" id="IPR015890">
    <property type="entry name" value="Chorismate_C"/>
</dbReference>
<dbReference type="InterPro" id="IPR043131">
    <property type="entry name" value="BCAT-like_N"/>
</dbReference>
<dbReference type="PRINTS" id="PR00095">
    <property type="entry name" value="ANTSNTHASEI"/>
</dbReference>
<dbReference type="PANTHER" id="PTHR11236">
    <property type="entry name" value="AMINOBENZOATE/ANTHRANILATE SYNTHASE"/>
    <property type="match status" value="1"/>
</dbReference>
<dbReference type="EMBL" id="NXLV01000007">
    <property type="protein sequence ID" value="RDU70654.1"/>
    <property type="molecule type" value="Genomic_DNA"/>
</dbReference>
<reference evidence="2 3" key="1">
    <citation type="submission" date="2018-04" db="EMBL/GenBank/DDBJ databases">
        <title>Novel Campyloabacter and Helicobacter Species and Strains.</title>
        <authorList>
            <person name="Mannion A.J."/>
            <person name="Shen Z."/>
            <person name="Fox J.G."/>
        </authorList>
    </citation>
    <scope>NUCLEOTIDE SEQUENCE [LARGE SCALE GENOMIC DNA]</scope>
    <source>
        <strain evidence="2 3">MIT 04-9366</strain>
    </source>
</reference>
<evidence type="ECO:0000313" key="3">
    <source>
        <dbReference type="Proteomes" id="UP000257045"/>
    </source>
</evidence>
<keyword evidence="3" id="KW-1185">Reference proteome</keyword>
<dbReference type="RefSeq" id="WP_115569582.1">
    <property type="nucleotide sequence ID" value="NZ_NXLV01000007.1"/>
</dbReference>
<dbReference type="AlphaFoldDB" id="A0A3D8J1C5"/>
<dbReference type="Gene3D" id="3.60.120.10">
    <property type="entry name" value="Anthranilate synthase"/>
    <property type="match status" value="1"/>
</dbReference>
<comment type="caution">
    <text evidence="2">The sequence shown here is derived from an EMBL/GenBank/DDBJ whole genome shotgun (WGS) entry which is preliminary data.</text>
</comment>
<dbReference type="SUPFAM" id="SSF56322">
    <property type="entry name" value="ADC synthase"/>
    <property type="match status" value="1"/>
</dbReference>
<dbReference type="GO" id="GO:0046820">
    <property type="term" value="F:4-amino-4-deoxychorismate synthase activity"/>
    <property type="evidence" value="ECO:0007669"/>
    <property type="project" value="TreeGrafter"/>
</dbReference>
<evidence type="ECO:0000313" key="2">
    <source>
        <dbReference type="EMBL" id="RDU70654.1"/>
    </source>
</evidence>
<protein>
    <submittedName>
        <fullName evidence="2">Bifunctional aminodeoxychorismate synthase component I/aminotransferase</fullName>
    </submittedName>
</protein>
<dbReference type="InterPro" id="IPR036038">
    <property type="entry name" value="Aminotransferase-like"/>
</dbReference>
<dbReference type="Gene3D" id="3.30.470.10">
    <property type="match status" value="1"/>
</dbReference>
<gene>
    <name evidence="2" type="ORF">CQA58_04750</name>
</gene>
<name>A0A3D8J1C5_9HELI</name>